<evidence type="ECO:0000259" key="6">
    <source>
        <dbReference type="Pfam" id="PF02897"/>
    </source>
</evidence>
<feature type="domain" description="Peptidase S9 prolyl oligopeptidase catalytic" evidence="5">
    <location>
        <begin position="466"/>
        <end position="681"/>
    </location>
</feature>
<evidence type="ECO:0000256" key="4">
    <source>
        <dbReference type="ARBA" id="ARBA00022825"/>
    </source>
</evidence>
<sequence length="684" mass="78833">MQPPIANKIDYSFTLHGQKITDEYNWLRDIKWPNVNDKEIIEYLQAENKYSEQFFQPLQEEKDKIFEELKGRIKLADQSTYVKKDNYYYYTRTEETTEYPIYCRKIGSVDVPEEIILDINAIAKDNKFTDVGLVAVSPDHTLLAYSVDFTGDEKYTIKVYNLKTKQYLPDEIHNVSRNIIWHEYFKGFFYMPINENSRCDKLMFHSLGDVISNDTLVHHITNPLYQLNAGKSSSRKYIFVNSSGHNENEIYAIQMHDHSFHPKLIRAAKEGVFYDVKHNGDNFYINTNEGAKNFRIVLVNVHNFQNDLWKNNYIPEEPTKYLSSFGITNNYLIVNYRDQGLPVIKIKHLKEQDEKIIHFPDAAFTASTMSTNFDEDDIRVNYSSLARPNTTYSYDFNSDQLTILKVQEIPSGFNPEEYMVERIFADNEGVKVPVTLLYKKSLFNKDGKNPLYLYGYGSYGVSIPVSFRNTAISLVNRGFVYALAHIRGGDDLGHDWYKAAKFLNKKRTFDDFIASAKQLIKGKYTSQGNIVICGGSAGGMLIGAVINKQPELFKAALAHVPFVDVLNTMLDEELPLTPSEFKEWGNPKELDYFNYIKSYSPYDNIKSQNYPSLFITAGISDPRVGYWEAAKWVAKIRATKLDDNILLLKTNMDSGHKGSSGRFDYLKEAADDIIFIFRVFGIIN</sequence>
<name>A0AAT9G812_9RICK</name>
<dbReference type="GO" id="GO:0006508">
    <property type="term" value="P:proteolysis"/>
    <property type="evidence" value="ECO:0007669"/>
    <property type="project" value="UniProtKB-KW"/>
</dbReference>
<dbReference type="InterPro" id="IPR051543">
    <property type="entry name" value="Serine_Peptidase_S9A"/>
</dbReference>
<dbReference type="EMBL" id="AP029170">
    <property type="protein sequence ID" value="BFD45941.1"/>
    <property type="molecule type" value="Genomic_DNA"/>
</dbReference>
<feature type="domain" description="Peptidase S9A N-terminal" evidence="6">
    <location>
        <begin position="3"/>
        <end position="406"/>
    </location>
</feature>
<gene>
    <name evidence="7" type="ORF">DMENIID0002_05870</name>
</gene>
<evidence type="ECO:0000256" key="1">
    <source>
        <dbReference type="ARBA" id="ARBA00005228"/>
    </source>
</evidence>
<dbReference type="Gene3D" id="3.40.50.1820">
    <property type="entry name" value="alpha/beta hydrolase"/>
    <property type="match status" value="1"/>
</dbReference>
<evidence type="ECO:0000256" key="3">
    <source>
        <dbReference type="ARBA" id="ARBA00022801"/>
    </source>
</evidence>
<dbReference type="InterPro" id="IPR029058">
    <property type="entry name" value="AB_hydrolase_fold"/>
</dbReference>
<protein>
    <submittedName>
        <fullName evidence="7">S9 family peptidase</fullName>
    </submittedName>
</protein>
<dbReference type="SUPFAM" id="SSF53474">
    <property type="entry name" value="alpha/beta-Hydrolases"/>
    <property type="match status" value="1"/>
</dbReference>
<dbReference type="GO" id="GO:0004252">
    <property type="term" value="F:serine-type endopeptidase activity"/>
    <property type="evidence" value="ECO:0007669"/>
    <property type="project" value="InterPro"/>
</dbReference>
<evidence type="ECO:0000256" key="2">
    <source>
        <dbReference type="ARBA" id="ARBA00022670"/>
    </source>
</evidence>
<evidence type="ECO:0000259" key="5">
    <source>
        <dbReference type="Pfam" id="PF00326"/>
    </source>
</evidence>
<dbReference type="Pfam" id="PF00326">
    <property type="entry name" value="Peptidase_S9"/>
    <property type="match status" value="1"/>
</dbReference>
<keyword evidence="4" id="KW-0720">Serine protease</keyword>
<dbReference type="Pfam" id="PF02897">
    <property type="entry name" value="Peptidase_S9_N"/>
    <property type="match status" value="1"/>
</dbReference>
<proteinExistence type="inferred from homology"/>
<dbReference type="Gene3D" id="2.130.10.120">
    <property type="entry name" value="Prolyl oligopeptidase, N-terminal domain"/>
    <property type="match status" value="1"/>
</dbReference>
<dbReference type="PRINTS" id="PR00862">
    <property type="entry name" value="PROLIGOPTASE"/>
</dbReference>
<evidence type="ECO:0000313" key="7">
    <source>
        <dbReference type="EMBL" id="BFD45941.1"/>
    </source>
</evidence>
<dbReference type="InterPro" id="IPR023302">
    <property type="entry name" value="Pept_S9A_N"/>
</dbReference>
<dbReference type="AlphaFoldDB" id="A0AAT9G812"/>
<dbReference type="PANTHER" id="PTHR11757:SF19">
    <property type="entry name" value="PROLYL ENDOPEPTIDASE-LIKE"/>
    <property type="match status" value="1"/>
</dbReference>
<accession>A0AAT9G812</accession>
<dbReference type="InterPro" id="IPR001375">
    <property type="entry name" value="Peptidase_S9_cat"/>
</dbReference>
<reference evidence="7" key="1">
    <citation type="submission" date="2024-01" db="EMBL/GenBank/DDBJ databases">
        <title>Sequencing the genomes of a sandfly, Sergentomyia squamirostris, and its two endosymbionts.</title>
        <authorList>
            <person name="Itokawa K."/>
            <person name="Sanjoba C."/>
        </authorList>
    </citation>
    <scope>NUCLEOTIDE SEQUENCE</scope>
    <source>
        <strain evidence="7">RiSSQ</strain>
    </source>
</reference>
<keyword evidence="3" id="KW-0378">Hydrolase</keyword>
<comment type="similarity">
    <text evidence="1">Belongs to the peptidase S9A family.</text>
</comment>
<dbReference type="PANTHER" id="PTHR11757">
    <property type="entry name" value="PROTEASE FAMILY S9A OLIGOPEPTIDASE"/>
    <property type="match status" value="1"/>
</dbReference>
<dbReference type="SUPFAM" id="SSF50993">
    <property type="entry name" value="Peptidase/esterase 'gauge' domain"/>
    <property type="match status" value="1"/>
</dbReference>
<dbReference type="InterPro" id="IPR002470">
    <property type="entry name" value="Peptidase_S9A"/>
</dbReference>
<organism evidence="7">
    <name type="scientific">Candidatus Tisiphia endosymbiont of Sergentomyia squamirostris</name>
    <dbReference type="NCBI Taxonomy" id="3113639"/>
    <lineage>
        <taxon>Bacteria</taxon>
        <taxon>Pseudomonadati</taxon>
        <taxon>Pseudomonadota</taxon>
        <taxon>Alphaproteobacteria</taxon>
        <taxon>Rickettsiales</taxon>
        <taxon>Rickettsiaceae</taxon>
        <taxon>Rickettsieae</taxon>
        <taxon>Candidatus Tisiphia</taxon>
    </lineage>
</organism>
<keyword evidence="2" id="KW-0645">Protease</keyword>